<evidence type="ECO:0000259" key="2">
    <source>
        <dbReference type="Pfam" id="PF00462"/>
    </source>
</evidence>
<accession>A0AAD7L6B5</accession>
<feature type="compositionally biased region" description="Basic and acidic residues" evidence="1">
    <location>
        <begin position="144"/>
        <end position="180"/>
    </location>
</feature>
<evidence type="ECO:0000313" key="3">
    <source>
        <dbReference type="EMBL" id="KAJ7952164.1"/>
    </source>
</evidence>
<evidence type="ECO:0000256" key="1">
    <source>
        <dbReference type="SAM" id="MobiDB-lite"/>
    </source>
</evidence>
<dbReference type="Pfam" id="PF00462">
    <property type="entry name" value="Glutaredoxin"/>
    <property type="match status" value="1"/>
</dbReference>
<dbReference type="Pfam" id="PF23733">
    <property type="entry name" value="GRXCR1-2_C"/>
    <property type="match status" value="1"/>
</dbReference>
<comment type="caution">
    <text evidence="3">The sequence shown here is derived from an EMBL/GenBank/DDBJ whole genome shotgun (WGS) entry which is preliminary data.</text>
</comment>
<dbReference type="PANTHER" id="PTHR45669:SF7">
    <property type="entry name" value="F1N19.7"/>
    <property type="match status" value="1"/>
</dbReference>
<dbReference type="PANTHER" id="PTHR45669">
    <property type="entry name" value="GLUTAREDOXIN DOMAIN-CONTAINING CYSTEINE-RICH PROTEIN CG12206-RELATED"/>
    <property type="match status" value="1"/>
</dbReference>
<dbReference type="CDD" id="cd03031">
    <property type="entry name" value="GRX_GRX_like"/>
    <property type="match status" value="1"/>
</dbReference>
<sequence>MGCASSKRVEAAVDVYKPAPASFAVFNINSIQEPWLMVNNTAEEHDEKPTHVPDPILNTIEATDAPQSWAEVSKALEDLKPTLAAATKPVVAMSPEPPASLSPPEAQDSPAQTKKIPRKSFSFHTLEELESKITPKPKPKPKPKSNESEPNELRRTASMRDEMKKTETKGNESRVEEGHNYKPVKQNIFIMKDKLEKEKEGKQSNFEKLISLKRNPLSEYPEKCPPGGGDTVVVYTTSLGGVRRTFEDCNRVRDLLEGLRVLFDERNVSLHGEFLKELKELLGEGAKVPRVFVKGRYLGGVEEVVELNESGRLGRILNAARVERGVGRQVCEGCGGVRFVPCLECGGSCKVVLSGGDKKERCPKCNENGLVHCPVCICV</sequence>
<feature type="domain" description="Glutaredoxin" evidence="2">
    <location>
        <begin position="232"/>
        <end position="297"/>
    </location>
</feature>
<gene>
    <name evidence="3" type="ORF">O6P43_024059</name>
</gene>
<dbReference type="PROSITE" id="PS51354">
    <property type="entry name" value="GLUTAREDOXIN_2"/>
    <property type="match status" value="1"/>
</dbReference>
<feature type="region of interest" description="Disordered" evidence="1">
    <location>
        <begin position="93"/>
        <end position="180"/>
    </location>
</feature>
<dbReference type="InterPro" id="IPR036249">
    <property type="entry name" value="Thioredoxin-like_sf"/>
</dbReference>
<keyword evidence="4" id="KW-1185">Reference proteome</keyword>
<dbReference type="AlphaFoldDB" id="A0AAD7L6B5"/>
<evidence type="ECO:0000313" key="4">
    <source>
        <dbReference type="Proteomes" id="UP001163823"/>
    </source>
</evidence>
<dbReference type="KEGG" id="qsa:O6P43_024059"/>
<dbReference type="Proteomes" id="UP001163823">
    <property type="component" value="Chromosome 10"/>
</dbReference>
<protein>
    <submittedName>
        <fullName evidence="3">Glutaredoxin</fullName>
    </submittedName>
</protein>
<reference evidence="3" key="1">
    <citation type="journal article" date="2023" name="Science">
        <title>Elucidation of the pathway for biosynthesis of saponin adjuvants from the soapbark tree.</title>
        <authorList>
            <person name="Reed J."/>
            <person name="Orme A."/>
            <person name="El-Demerdash A."/>
            <person name="Owen C."/>
            <person name="Martin L.B.B."/>
            <person name="Misra R.C."/>
            <person name="Kikuchi S."/>
            <person name="Rejzek M."/>
            <person name="Martin A.C."/>
            <person name="Harkess A."/>
            <person name="Leebens-Mack J."/>
            <person name="Louveau T."/>
            <person name="Stephenson M.J."/>
            <person name="Osbourn A."/>
        </authorList>
    </citation>
    <scope>NUCLEOTIDE SEQUENCE</scope>
    <source>
        <strain evidence="3">S10</strain>
    </source>
</reference>
<organism evidence="3 4">
    <name type="scientific">Quillaja saponaria</name>
    <name type="common">Soap bark tree</name>
    <dbReference type="NCBI Taxonomy" id="32244"/>
    <lineage>
        <taxon>Eukaryota</taxon>
        <taxon>Viridiplantae</taxon>
        <taxon>Streptophyta</taxon>
        <taxon>Embryophyta</taxon>
        <taxon>Tracheophyta</taxon>
        <taxon>Spermatophyta</taxon>
        <taxon>Magnoliopsida</taxon>
        <taxon>eudicotyledons</taxon>
        <taxon>Gunneridae</taxon>
        <taxon>Pentapetalae</taxon>
        <taxon>rosids</taxon>
        <taxon>fabids</taxon>
        <taxon>Fabales</taxon>
        <taxon>Quillajaceae</taxon>
        <taxon>Quillaja</taxon>
    </lineage>
</organism>
<proteinExistence type="predicted"/>
<dbReference type="Gene3D" id="3.40.30.10">
    <property type="entry name" value="Glutaredoxin"/>
    <property type="match status" value="1"/>
</dbReference>
<dbReference type="SUPFAM" id="SSF52833">
    <property type="entry name" value="Thioredoxin-like"/>
    <property type="match status" value="1"/>
</dbReference>
<dbReference type="InterPro" id="IPR002109">
    <property type="entry name" value="Glutaredoxin"/>
</dbReference>
<dbReference type="EMBL" id="JARAOO010000010">
    <property type="protein sequence ID" value="KAJ7952164.1"/>
    <property type="molecule type" value="Genomic_DNA"/>
</dbReference>
<name>A0AAD7L6B5_QUISA</name>